<evidence type="ECO:0000256" key="1">
    <source>
        <dbReference type="SAM" id="SignalP"/>
    </source>
</evidence>
<dbReference type="Pfam" id="PF00234">
    <property type="entry name" value="Tryp_alpha_amyl"/>
    <property type="match status" value="1"/>
</dbReference>
<evidence type="ECO:0000259" key="2">
    <source>
        <dbReference type="SMART" id="SM00499"/>
    </source>
</evidence>
<feature type="signal peptide" evidence="1">
    <location>
        <begin position="1"/>
        <end position="19"/>
    </location>
</feature>
<accession>A0A3B6SSQ5</accession>
<comment type="caution">
    <text evidence="3">The sequence shown here is derived from an EMBL/GenBank/DDBJ whole genome shotgun (WGS) entry which is preliminary data.</text>
</comment>
<dbReference type="SMART" id="SM00499">
    <property type="entry name" value="AAI"/>
    <property type="match status" value="1"/>
</dbReference>
<dbReference type="InterPro" id="IPR001954">
    <property type="entry name" value="Glia_glutenin"/>
</dbReference>
<evidence type="ECO:0000313" key="3">
    <source>
        <dbReference type="EMBL" id="KAF7104642.1"/>
    </source>
</evidence>
<sequence length="150" mass="16902">MKTLFLLALLSLVVSTTFAQYKEVGGSYENGGRGFGSQNCPPEKTKLDSCKDYVMERCLAVKGFSIARLLKWWKGACEQEALDQCCQQLRPVVKKCRCEAIWRAVQGNLGGVFGFQQGKITKQIQRAMMLPSKCKMDSSCKFVHTNGYYY</sequence>
<protein>
    <recommendedName>
        <fullName evidence="2">Bifunctional inhibitor/plant lipid transfer protein/seed storage helical domain-containing protein</fullName>
    </recommendedName>
</protein>
<feature type="chain" id="PRO_5045074877" description="Bifunctional inhibitor/plant lipid transfer protein/seed storage helical domain-containing protein" evidence="1">
    <location>
        <begin position="20"/>
        <end position="150"/>
    </location>
</feature>
<feature type="domain" description="Bifunctional inhibitor/plant lipid transfer protein/seed storage helical" evidence="2">
    <location>
        <begin position="50"/>
        <end position="140"/>
    </location>
</feature>
<reference evidence="3" key="2">
    <citation type="submission" date="2020-03" db="EMBL/GenBank/DDBJ databases">
        <title>The second near-complete assembly of the hexaploid bread wheat (Triticum aestivum) genome.</title>
        <authorList>
            <person name="Zimin A.V."/>
            <person name="Puiu D."/>
            <person name="Shumante A."/>
            <person name="Alonge M."/>
            <person name="Salzberg S.L."/>
        </authorList>
    </citation>
    <scope>NUCLEOTIDE SEQUENCE</scope>
    <source>
        <tissue evidence="3">Leaf</tissue>
    </source>
</reference>
<reference evidence="3" key="1">
    <citation type="journal article" date="2017" name="Gigascience">
        <title>The first near-complete assembly of the hexaploid bread wheat genome, Triticum aestivum.</title>
        <authorList>
            <person name="Zimin A.V."/>
            <person name="Puiu D."/>
            <person name="Hall R."/>
            <person name="Kingan S."/>
            <person name="Clavijo B.J."/>
            <person name="Salzberg S.L."/>
        </authorList>
    </citation>
    <scope>NUCLEOTIDE SEQUENCE</scope>
    <source>
        <tissue evidence="3">Leaf</tissue>
    </source>
</reference>
<name>A0A3B6SSQ5_WHEAT</name>
<gene>
    <name evidence="3" type="ORF">CFC21_105527</name>
</gene>
<dbReference type="InterPro" id="IPR016140">
    <property type="entry name" value="Bifunc_inhib/LTP/seed_store"/>
</dbReference>
<dbReference type="PANTHER" id="PTHR33454:SF10">
    <property type="entry name" value="PUROINDOLINE-B"/>
    <property type="match status" value="1"/>
</dbReference>
<dbReference type="CDD" id="cd00261">
    <property type="entry name" value="AAI_SS"/>
    <property type="match status" value="1"/>
</dbReference>
<dbReference type="PANTHER" id="PTHR33454">
    <property type="entry name" value="PROLAMIN PPROL 14P"/>
    <property type="match status" value="1"/>
</dbReference>
<dbReference type="Proteomes" id="UP000815260">
    <property type="component" value="Chromosome 7B"/>
</dbReference>
<dbReference type="SUPFAM" id="SSF47699">
    <property type="entry name" value="Bifunctional inhibitor/lipid-transfer protein/seed storage 2S albumin"/>
    <property type="match status" value="1"/>
</dbReference>
<keyword evidence="1" id="KW-0732">Signal</keyword>
<dbReference type="InterPro" id="IPR036312">
    <property type="entry name" value="Bifun_inhib/LTP/seed_sf"/>
</dbReference>
<dbReference type="EMBL" id="CM022230">
    <property type="protein sequence ID" value="KAF7104642.1"/>
    <property type="molecule type" value="Genomic_DNA"/>
</dbReference>
<organism evidence="3">
    <name type="scientific">Triticum aestivum</name>
    <name type="common">Wheat</name>
    <dbReference type="NCBI Taxonomy" id="4565"/>
    <lineage>
        <taxon>Eukaryota</taxon>
        <taxon>Viridiplantae</taxon>
        <taxon>Streptophyta</taxon>
        <taxon>Embryophyta</taxon>
        <taxon>Tracheophyta</taxon>
        <taxon>Spermatophyta</taxon>
        <taxon>Magnoliopsida</taxon>
        <taxon>Liliopsida</taxon>
        <taxon>Poales</taxon>
        <taxon>Poaceae</taxon>
        <taxon>BOP clade</taxon>
        <taxon>Pooideae</taxon>
        <taxon>Triticodae</taxon>
        <taxon>Triticeae</taxon>
        <taxon>Triticinae</taxon>
        <taxon>Triticum</taxon>
    </lineage>
</organism>
<proteinExistence type="predicted"/>
<dbReference type="Gene3D" id="1.10.110.10">
    <property type="entry name" value="Plant lipid-transfer and hydrophobic proteins"/>
    <property type="match status" value="1"/>
</dbReference>